<protein>
    <submittedName>
        <fullName evidence="2">Aspartyl-tRNA(Asn)/glutamyl-tRNA(Gln) amidotransferase subunit A</fullName>
        <ecNumber evidence="2">6.3.5.6</ecNumber>
        <ecNumber evidence="2">6.3.5.7</ecNumber>
    </submittedName>
</protein>
<dbReference type="Gene3D" id="3.90.1300.10">
    <property type="entry name" value="Amidase signature (AS) domain"/>
    <property type="match status" value="1"/>
</dbReference>
<comment type="caution">
    <text evidence="2">The sequence shown here is derived from an EMBL/GenBank/DDBJ whole genome shotgun (WGS) entry which is preliminary data.</text>
</comment>
<keyword evidence="2" id="KW-0808">Transferase</keyword>
<dbReference type="InterPro" id="IPR000120">
    <property type="entry name" value="Amidase"/>
</dbReference>
<dbReference type="GO" id="GO:0016740">
    <property type="term" value="F:transferase activity"/>
    <property type="evidence" value="ECO:0007669"/>
    <property type="project" value="UniProtKB-KW"/>
</dbReference>
<organism evidence="2 3">
    <name type="scientific">Nocardioides soli</name>
    <dbReference type="NCBI Taxonomy" id="1036020"/>
    <lineage>
        <taxon>Bacteria</taxon>
        <taxon>Bacillati</taxon>
        <taxon>Actinomycetota</taxon>
        <taxon>Actinomycetes</taxon>
        <taxon>Propionibacteriales</taxon>
        <taxon>Nocardioidaceae</taxon>
        <taxon>Nocardioides</taxon>
    </lineage>
</organism>
<reference evidence="2 3" key="1">
    <citation type="submission" date="2020-08" db="EMBL/GenBank/DDBJ databases">
        <title>Sequencing the genomes of 1000 actinobacteria strains.</title>
        <authorList>
            <person name="Klenk H.-P."/>
        </authorList>
    </citation>
    <scope>NUCLEOTIDE SEQUENCE [LARGE SCALE GENOMIC DNA]</scope>
    <source>
        <strain evidence="2 3">DSM 105498</strain>
    </source>
</reference>
<sequence>MPGATPLDLSLLETADSLRSGEMSIQDLLDATWSRLEHTEPAVHAWASLADPADLALRARELQSSLASAASPLHGIPFGVKDMIDTSALPTEAGSRVLAGRRPERDAECVRQVQACGGLMLGKAHTHEFAFGVRTPQTNNPWDPARTAGGSSGGSAAAVAAGTAMWALGTDTLGSVRMPATMCGVVGLKPTLGAVSTVGVLPLATTLDCVGVLTRTVPDAGAAFAAVRRPDLPPPVPVRERLRIGVLVESSLGAVEPEQAAAMRASADLLAADHEVREVALGDLDAHVRLGFDFMLPEGSHWHERFLRAEGGEPAYDPALRDILRSGLDFPAVRYLAAGEARRALQAELARLLTDVDVLLTPGTPYRAPVAADPGIRWPDGTVEPMETSMCRYTAAASLTGLPAMSVPTGLAGGLPVGVQLIGGAHREAELIAVGSRIETRLTPVPWPGSASVTT</sequence>
<dbReference type="PANTHER" id="PTHR11895:SF176">
    <property type="entry name" value="AMIDASE AMID-RELATED"/>
    <property type="match status" value="1"/>
</dbReference>
<feature type="domain" description="Amidase" evidence="1">
    <location>
        <begin position="28"/>
        <end position="431"/>
    </location>
</feature>
<dbReference type="InterPro" id="IPR036928">
    <property type="entry name" value="AS_sf"/>
</dbReference>
<keyword evidence="3" id="KW-1185">Reference proteome</keyword>
<name>A0A7W4VU33_9ACTN</name>
<dbReference type="SUPFAM" id="SSF75304">
    <property type="entry name" value="Amidase signature (AS) enzymes"/>
    <property type="match status" value="1"/>
</dbReference>
<dbReference type="AlphaFoldDB" id="A0A7W4VU33"/>
<dbReference type="RefSeq" id="WP_183591674.1">
    <property type="nucleotide sequence ID" value="NZ_JACHWR010000001.1"/>
</dbReference>
<dbReference type="EC" id="6.3.5.6" evidence="2"/>
<evidence type="ECO:0000313" key="3">
    <source>
        <dbReference type="Proteomes" id="UP000589626"/>
    </source>
</evidence>
<evidence type="ECO:0000313" key="2">
    <source>
        <dbReference type="EMBL" id="MBB3041812.1"/>
    </source>
</evidence>
<dbReference type="PANTHER" id="PTHR11895">
    <property type="entry name" value="TRANSAMIDASE"/>
    <property type="match status" value="1"/>
</dbReference>
<dbReference type="EMBL" id="JACHWR010000001">
    <property type="protein sequence ID" value="MBB3041812.1"/>
    <property type="molecule type" value="Genomic_DNA"/>
</dbReference>
<evidence type="ECO:0000259" key="1">
    <source>
        <dbReference type="Pfam" id="PF01425"/>
    </source>
</evidence>
<dbReference type="EC" id="6.3.5.7" evidence="2"/>
<accession>A0A7W4VU33</accession>
<keyword evidence="2" id="KW-0436">Ligase</keyword>
<dbReference type="Proteomes" id="UP000589626">
    <property type="component" value="Unassembled WGS sequence"/>
</dbReference>
<proteinExistence type="predicted"/>
<gene>
    <name evidence="2" type="ORF">FHU40_001613</name>
</gene>
<dbReference type="InterPro" id="IPR023631">
    <property type="entry name" value="Amidase_dom"/>
</dbReference>
<dbReference type="Pfam" id="PF01425">
    <property type="entry name" value="Amidase"/>
    <property type="match status" value="1"/>
</dbReference>
<dbReference type="GO" id="GO:0050566">
    <property type="term" value="F:asparaginyl-tRNA synthase (glutamine-hydrolyzing) activity"/>
    <property type="evidence" value="ECO:0007669"/>
    <property type="project" value="UniProtKB-EC"/>
</dbReference>
<dbReference type="GO" id="GO:0050567">
    <property type="term" value="F:glutaminyl-tRNA synthase (glutamine-hydrolyzing) activity"/>
    <property type="evidence" value="ECO:0007669"/>
    <property type="project" value="UniProtKB-EC"/>
</dbReference>